<reference evidence="2" key="1">
    <citation type="journal article" date="2019" name="Int. J. Syst. Evol. Microbiol.">
        <title>The Global Catalogue of Microorganisms (GCM) 10K type strain sequencing project: providing services to taxonomists for standard genome sequencing and annotation.</title>
        <authorList>
            <consortium name="The Broad Institute Genomics Platform"/>
            <consortium name="The Broad Institute Genome Sequencing Center for Infectious Disease"/>
            <person name="Wu L."/>
            <person name="Ma J."/>
        </authorList>
    </citation>
    <scope>NUCLEOTIDE SEQUENCE [LARGE SCALE GENOMIC DNA]</scope>
    <source>
        <strain evidence="2">CCUG 56029</strain>
    </source>
</reference>
<organism evidence="1 2">
    <name type="scientific">Deinococcus navajonensis</name>
    <dbReference type="NCBI Taxonomy" id="309884"/>
    <lineage>
        <taxon>Bacteria</taxon>
        <taxon>Thermotogati</taxon>
        <taxon>Deinococcota</taxon>
        <taxon>Deinococci</taxon>
        <taxon>Deinococcales</taxon>
        <taxon>Deinococcaceae</taxon>
        <taxon>Deinococcus</taxon>
    </lineage>
</organism>
<gene>
    <name evidence="1" type="ORF">ACFOZ9_08440</name>
</gene>
<dbReference type="EMBL" id="JBHSEH010000006">
    <property type="protein sequence ID" value="MFC4426242.1"/>
    <property type="molecule type" value="Genomic_DNA"/>
</dbReference>
<dbReference type="Proteomes" id="UP001595998">
    <property type="component" value="Unassembled WGS sequence"/>
</dbReference>
<accession>A0ABV8XNK8</accession>
<dbReference type="RefSeq" id="WP_380038500.1">
    <property type="nucleotide sequence ID" value="NZ_JBHSEH010000006.1"/>
</dbReference>
<evidence type="ECO:0008006" key="3">
    <source>
        <dbReference type="Google" id="ProtNLM"/>
    </source>
</evidence>
<comment type="caution">
    <text evidence="1">The sequence shown here is derived from an EMBL/GenBank/DDBJ whole genome shotgun (WGS) entry which is preliminary data.</text>
</comment>
<evidence type="ECO:0000313" key="2">
    <source>
        <dbReference type="Proteomes" id="UP001595998"/>
    </source>
</evidence>
<keyword evidence="2" id="KW-1185">Reference proteome</keyword>
<name>A0ABV8XNK8_9DEIO</name>
<proteinExistence type="predicted"/>
<evidence type="ECO:0000313" key="1">
    <source>
        <dbReference type="EMBL" id="MFC4426242.1"/>
    </source>
</evidence>
<sequence>MSAVNLRAVWGHRPLLSVGVSVLILDEYGRVLLQRPGDDGL</sequence>
<protein>
    <recommendedName>
        <fullName evidence="3">NUDIX hydrolase</fullName>
    </recommendedName>
</protein>